<keyword evidence="3 4" id="KW-0732">Signal</keyword>
<evidence type="ECO:0000313" key="7">
    <source>
        <dbReference type="Proteomes" id="UP000243518"/>
    </source>
</evidence>
<protein>
    <submittedName>
        <fullName evidence="6">ABC-type sugar transport system, substrate-binding protein, contains N-terminal xre family HTH domain</fullName>
    </submittedName>
</protein>
<dbReference type="SUPFAM" id="SSF53822">
    <property type="entry name" value="Periplasmic binding protein-like I"/>
    <property type="match status" value="1"/>
</dbReference>
<reference evidence="6 7" key="1">
    <citation type="submission" date="2016-10" db="EMBL/GenBank/DDBJ databases">
        <authorList>
            <person name="Varghese N."/>
            <person name="Submissions S."/>
        </authorList>
    </citation>
    <scope>NUCLEOTIDE SEQUENCE [LARGE SCALE GENOMIC DNA]</scope>
    <source>
        <strain evidence="6 7">CECT 8317</strain>
    </source>
</reference>
<accession>A0AAQ1G6I0</accession>
<keyword evidence="7" id="KW-1185">Reference proteome</keyword>
<comment type="subcellular location">
    <subcellularLocation>
        <location evidence="1">Cell envelope</location>
    </subcellularLocation>
</comment>
<dbReference type="InterPro" id="IPR028082">
    <property type="entry name" value="Peripla_BP_I"/>
</dbReference>
<feature type="chain" id="PRO_5042941943" evidence="4">
    <location>
        <begin position="19"/>
        <end position="374"/>
    </location>
</feature>
<evidence type="ECO:0000256" key="2">
    <source>
        <dbReference type="ARBA" id="ARBA00007639"/>
    </source>
</evidence>
<dbReference type="GO" id="GO:0055085">
    <property type="term" value="P:transmembrane transport"/>
    <property type="evidence" value="ECO:0007669"/>
    <property type="project" value="UniProtKB-ARBA"/>
</dbReference>
<dbReference type="PANTHER" id="PTHR46847:SF2">
    <property type="entry name" value="ABC TRANSPORTER SUGAR-BINDING PROTEIN"/>
    <property type="match status" value="1"/>
</dbReference>
<dbReference type="AlphaFoldDB" id="A0AAQ1G6I0"/>
<evidence type="ECO:0000313" key="6">
    <source>
        <dbReference type="EMBL" id="SEF89551.1"/>
    </source>
</evidence>
<dbReference type="CDD" id="cd06324">
    <property type="entry name" value="PBP1_ABC_sugar_binding-like"/>
    <property type="match status" value="1"/>
</dbReference>
<organism evidence="6 7">
    <name type="scientific">Halopseudomonas aestusnigri</name>
    <dbReference type="NCBI Taxonomy" id="857252"/>
    <lineage>
        <taxon>Bacteria</taxon>
        <taxon>Pseudomonadati</taxon>
        <taxon>Pseudomonadota</taxon>
        <taxon>Gammaproteobacteria</taxon>
        <taxon>Pseudomonadales</taxon>
        <taxon>Pseudomonadaceae</taxon>
        <taxon>Halopseudomonas</taxon>
    </lineage>
</organism>
<evidence type="ECO:0000256" key="4">
    <source>
        <dbReference type="SAM" id="SignalP"/>
    </source>
</evidence>
<dbReference type="EMBL" id="FNVE01000002">
    <property type="protein sequence ID" value="SEF89551.1"/>
    <property type="molecule type" value="Genomic_DNA"/>
</dbReference>
<dbReference type="GO" id="GO:0030313">
    <property type="term" value="C:cell envelope"/>
    <property type="evidence" value="ECO:0007669"/>
    <property type="project" value="UniProtKB-SubCell"/>
</dbReference>
<name>A0AAQ1G6I0_9GAMM</name>
<proteinExistence type="inferred from homology"/>
<comment type="similarity">
    <text evidence="2">Belongs to the bacterial solute-binding protein 2 family.</text>
</comment>
<dbReference type="Gene3D" id="3.40.50.2300">
    <property type="match status" value="2"/>
</dbReference>
<gene>
    <name evidence="6" type="ORF">SAMN05216586_102228</name>
</gene>
<evidence type="ECO:0000256" key="1">
    <source>
        <dbReference type="ARBA" id="ARBA00004196"/>
    </source>
</evidence>
<evidence type="ECO:0000256" key="3">
    <source>
        <dbReference type="ARBA" id="ARBA00022729"/>
    </source>
</evidence>
<evidence type="ECO:0000259" key="5">
    <source>
        <dbReference type="Pfam" id="PF13407"/>
    </source>
</evidence>
<keyword evidence="6" id="KW-0813">Transport</keyword>
<dbReference type="GO" id="GO:0030246">
    <property type="term" value="F:carbohydrate binding"/>
    <property type="evidence" value="ECO:0007669"/>
    <property type="project" value="UniProtKB-ARBA"/>
</dbReference>
<dbReference type="PANTHER" id="PTHR46847">
    <property type="entry name" value="D-ALLOSE-BINDING PERIPLASMIC PROTEIN-RELATED"/>
    <property type="match status" value="1"/>
</dbReference>
<sequence length="374" mass="41590">MGALYLLLVCLFAPPASAMHVVFISPGKSNEPFWMDAIEGLQHAATSLGVELEVLHAERDHLAQLSLARDVSRRPSGQRPDYLLVSAEKQVLPGQLQIAEQAGIRVFAAYNGVLESEREMLGYPRDRLKHWLGSLVPDAEEAGYLSARSLILQGLQQFPASRSQRLEMVAISGDRSTDSSRRRTRGMHRAVAEFTEVRLRQNVYGEWRRDNARYQTPILLERYPQTRLVWTGNDLMAYGAIEGARSLGRTVGRDLVVSTVNMTEQATRALLDGEVQVVVGGHHLAAAWALVVLYDYENGVDFADSEGLEMEKSMFALFDRSMAEDYLGYLAAGRPAVNYRRFSKVLNPAVKSYDFSIRGWLAAANEAVLDSGGR</sequence>
<dbReference type="Proteomes" id="UP000243518">
    <property type="component" value="Unassembled WGS sequence"/>
</dbReference>
<dbReference type="InterPro" id="IPR025997">
    <property type="entry name" value="SBP_2_dom"/>
</dbReference>
<dbReference type="Pfam" id="PF13407">
    <property type="entry name" value="Peripla_BP_4"/>
    <property type="match status" value="1"/>
</dbReference>
<feature type="signal peptide" evidence="4">
    <location>
        <begin position="1"/>
        <end position="18"/>
    </location>
</feature>
<comment type="caution">
    <text evidence="6">The sequence shown here is derived from an EMBL/GenBank/DDBJ whole genome shotgun (WGS) entry which is preliminary data.</text>
</comment>
<keyword evidence="6" id="KW-0762">Sugar transport</keyword>
<feature type="domain" description="Periplasmic binding protein" evidence="5">
    <location>
        <begin position="21"/>
        <end position="297"/>
    </location>
</feature>